<dbReference type="PANTHER" id="PTHR23091">
    <property type="entry name" value="N-TERMINAL ACETYLTRANSFERASE"/>
    <property type="match status" value="1"/>
</dbReference>
<gene>
    <name evidence="5" type="primary">rimI</name>
    <name evidence="5" type="ORF">ENT89_03020</name>
    <name evidence="4" type="ORF">ENX77_04285</name>
</gene>
<comment type="caution">
    <text evidence="5">The sequence shown here is derived from an EMBL/GenBank/DDBJ whole genome shotgun (WGS) entry which is preliminary data.</text>
</comment>
<protein>
    <submittedName>
        <fullName evidence="5">Ribosomal-protein-alanine N-acetyltransferase</fullName>
    </submittedName>
</protein>
<keyword evidence="1 5" id="KW-0808">Transferase</keyword>
<keyword evidence="2" id="KW-0012">Acyltransferase</keyword>
<organism evidence="5">
    <name type="scientific">Geoglobus ahangari</name>
    <dbReference type="NCBI Taxonomy" id="113653"/>
    <lineage>
        <taxon>Archaea</taxon>
        <taxon>Methanobacteriati</taxon>
        <taxon>Methanobacteriota</taxon>
        <taxon>Archaeoglobi</taxon>
        <taxon>Archaeoglobales</taxon>
        <taxon>Archaeoglobaceae</taxon>
        <taxon>Geoglobus</taxon>
    </lineage>
</organism>
<dbReference type="GO" id="GO:0031415">
    <property type="term" value="C:NatA complex"/>
    <property type="evidence" value="ECO:0007669"/>
    <property type="project" value="InterPro"/>
</dbReference>
<dbReference type="EMBL" id="DTPI01000028">
    <property type="protein sequence ID" value="HGE66328.1"/>
    <property type="molecule type" value="Genomic_DNA"/>
</dbReference>
<dbReference type="InterPro" id="IPR045047">
    <property type="entry name" value="Ard1-like"/>
</dbReference>
<dbReference type="Pfam" id="PF00583">
    <property type="entry name" value="Acetyltransf_1"/>
    <property type="match status" value="1"/>
</dbReference>
<dbReference type="GO" id="GO:0004596">
    <property type="term" value="F:protein-N-terminal amino-acid acetyltransferase activity"/>
    <property type="evidence" value="ECO:0007669"/>
    <property type="project" value="InterPro"/>
</dbReference>
<dbReference type="InterPro" id="IPR000182">
    <property type="entry name" value="GNAT_dom"/>
</dbReference>
<evidence type="ECO:0000313" key="4">
    <source>
        <dbReference type="EMBL" id="HGE66328.1"/>
    </source>
</evidence>
<proteinExistence type="predicted"/>
<dbReference type="InterPro" id="IPR006464">
    <property type="entry name" value="AcTrfase_RimI/Ard1"/>
</dbReference>
<dbReference type="SUPFAM" id="SSF55729">
    <property type="entry name" value="Acyl-CoA N-acyltransferases (Nat)"/>
    <property type="match status" value="1"/>
</dbReference>
<dbReference type="EMBL" id="DTAK01000015">
    <property type="protein sequence ID" value="HGU59157.1"/>
    <property type="molecule type" value="Genomic_DNA"/>
</dbReference>
<dbReference type="PROSITE" id="PS51186">
    <property type="entry name" value="GNAT"/>
    <property type="match status" value="1"/>
</dbReference>
<dbReference type="PANTHER" id="PTHR23091:SF4">
    <property type="entry name" value="N-TERMINAL AMINO-ACID N(ALPHA)-ACETYLTRANSFERASE NATA"/>
    <property type="match status" value="1"/>
</dbReference>
<feature type="domain" description="N-acetyltransferase" evidence="3">
    <location>
        <begin position="4"/>
        <end position="146"/>
    </location>
</feature>
<evidence type="ECO:0000256" key="1">
    <source>
        <dbReference type="ARBA" id="ARBA00022679"/>
    </source>
</evidence>
<accession>A0A7C4W3V2</accession>
<evidence type="ECO:0000256" key="2">
    <source>
        <dbReference type="ARBA" id="ARBA00023315"/>
    </source>
</evidence>
<evidence type="ECO:0000313" key="5">
    <source>
        <dbReference type="EMBL" id="HGU59157.1"/>
    </source>
</evidence>
<dbReference type="Gene3D" id="3.40.630.30">
    <property type="match status" value="1"/>
</dbReference>
<dbReference type="AlphaFoldDB" id="A0A7C4W3V2"/>
<dbReference type="InterPro" id="IPR016181">
    <property type="entry name" value="Acyl_CoA_acyltransferase"/>
</dbReference>
<dbReference type="CDD" id="cd04301">
    <property type="entry name" value="NAT_SF"/>
    <property type="match status" value="1"/>
</dbReference>
<evidence type="ECO:0000259" key="3">
    <source>
        <dbReference type="PROSITE" id="PS51186"/>
    </source>
</evidence>
<name>A0A7C4W3V2_9EURY</name>
<dbReference type="NCBIfam" id="TIGR01575">
    <property type="entry name" value="rimI"/>
    <property type="match status" value="1"/>
</dbReference>
<reference evidence="5" key="1">
    <citation type="journal article" date="2020" name="mSystems">
        <title>Genome- and Community-Level Interaction Insights into Carbon Utilization and Element Cycling Functions of Hydrothermarchaeota in Hydrothermal Sediment.</title>
        <authorList>
            <person name="Zhou Z."/>
            <person name="Liu Y."/>
            <person name="Xu W."/>
            <person name="Pan J."/>
            <person name="Luo Z.H."/>
            <person name="Li M."/>
        </authorList>
    </citation>
    <scope>NUCLEOTIDE SEQUENCE [LARGE SCALE GENOMIC DNA]</scope>
    <source>
        <strain evidence="5">SpSt-62</strain>
        <strain evidence="4">SpSt-97</strain>
    </source>
</reference>
<sequence>MYSVLIRPYSVKDSADIIKIDMESFESRNPSYDLYIYLAYGSEIFVADLGNFVVGYIVLQHKEEESKILSLAVRKEFRRRGIGSMLLEKAIESSKEKGKKRLLLEVRISNIPAQKLYKKYGFKTINVLPNYYADGEDAYLMCLDLNQL</sequence>